<proteinExistence type="predicted"/>
<name>A0A2S0VMB2_9ALTE</name>
<gene>
    <name evidence="1" type="ORF">C2869_02410</name>
</gene>
<reference evidence="1 2" key="1">
    <citation type="submission" date="2018-01" db="EMBL/GenBank/DDBJ databases">
        <title>Genome sequence of a Cantenovulum-like bacteria.</title>
        <authorList>
            <person name="Tan W.R."/>
            <person name="Lau N.-S."/>
            <person name="Go F."/>
            <person name="Amirul A.-A.A."/>
        </authorList>
    </citation>
    <scope>NUCLEOTIDE SEQUENCE [LARGE SCALE GENOMIC DNA]</scope>
    <source>
        <strain evidence="1 2">CCB-QB4</strain>
    </source>
</reference>
<evidence type="ECO:0000313" key="1">
    <source>
        <dbReference type="EMBL" id="AWB65361.1"/>
    </source>
</evidence>
<dbReference type="Proteomes" id="UP000244441">
    <property type="component" value="Chromosome"/>
</dbReference>
<evidence type="ECO:0000313" key="2">
    <source>
        <dbReference type="Proteomes" id="UP000244441"/>
    </source>
</evidence>
<dbReference type="OrthoDB" id="8617543at2"/>
<dbReference type="KEGG" id="cate:C2869_02410"/>
<dbReference type="RefSeq" id="WP_108601438.1">
    <property type="nucleotide sequence ID" value="NZ_CP026604.1"/>
</dbReference>
<sequence length="104" mass="12131">MQDNEELNELIAGSEFLMEGLDKGFWRLIKLIEPEIWTNIPGSTSEYAWVVAIMGNYCISYDDVTNHFFIASYSLHGELSTKLQYQHELHYLIPQILNSRYVIN</sequence>
<keyword evidence="2" id="KW-1185">Reference proteome</keyword>
<organism evidence="1 2">
    <name type="scientific">Saccharobesus litoralis</name>
    <dbReference type="NCBI Taxonomy" id="2172099"/>
    <lineage>
        <taxon>Bacteria</taxon>
        <taxon>Pseudomonadati</taxon>
        <taxon>Pseudomonadota</taxon>
        <taxon>Gammaproteobacteria</taxon>
        <taxon>Alteromonadales</taxon>
        <taxon>Alteromonadaceae</taxon>
        <taxon>Saccharobesus</taxon>
    </lineage>
</organism>
<protein>
    <submittedName>
        <fullName evidence="1">Uncharacterized protein</fullName>
    </submittedName>
</protein>
<dbReference type="EMBL" id="CP026604">
    <property type="protein sequence ID" value="AWB65361.1"/>
    <property type="molecule type" value="Genomic_DNA"/>
</dbReference>
<dbReference type="AlphaFoldDB" id="A0A2S0VMB2"/>
<accession>A0A2S0VMB2</accession>